<dbReference type="Gene3D" id="3.40.50.150">
    <property type="entry name" value="Vaccinia Virus protein VP39"/>
    <property type="match status" value="1"/>
</dbReference>
<dbReference type="RefSeq" id="WP_021297811.1">
    <property type="nucleotide sequence ID" value="NZ_AURB01000163.1"/>
</dbReference>
<evidence type="ECO:0000313" key="6">
    <source>
        <dbReference type="EMBL" id="UNO49879.1"/>
    </source>
</evidence>
<accession>A0A9E6ZVC6</accession>
<dbReference type="EMBL" id="CP080467">
    <property type="protein sequence ID" value="UNO49879.1"/>
    <property type="molecule type" value="Genomic_DNA"/>
</dbReference>
<feature type="binding site" evidence="4">
    <location>
        <position position="334"/>
    </location>
    <ligand>
        <name>S-adenosyl-L-methionine</name>
        <dbReference type="ChEBI" id="CHEBI:59789"/>
    </ligand>
</feature>
<feature type="active site" description="Nucleophile" evidence="4">
    <location>
        <position position="409"/>
    </location>
</feature>
<evidence type="ECO:0000256" key="5">
    <source>
        <dbReference type="PROSITE-ProRule" id="PRU10015"/>
    </source>
</evidence>
<evidence type="ECO:0000313" key="7">
    <source>
        <dbReference type="Proteomes" id="UP000829401"/>
    </source>
</evidence>
<keyword evidence="3 4" id="KW-0949">S-adenosyl-L-methionine</keyword>
<dbReference type="Gene3D" id="2.40.50.140">
    <property type="entry name" value="Nucleic acid-binding proteins"/>
    <property type="match status" value="1"/>
</dbReference>
<keyword evidence="1 4" id="KW-0489">Methyltransferase</keyword>
<protein>
    <submittedName>
        <fullName evidence="6">23S rRNA (Uracil(1939)-C(5))-methyltransferase RlmD</fullName>
        <ecNumber evidence="6">2.1.1.190</ecNumber>
    </submittedName>
</protein>
<evidence type="ECO:0000256" key="4">
    <source>
        <dbReference type="PROSITE-ProRule" id="PRU01024"/>
    </source>
</evidence>
<proteinExistence type="inferred from homology"/>
<dbReference type="PROSITE" id="PS51687">
    <property type="entry name" value="SAM_MT_RNA_M5U"/>
    <property type="match status" value="1"/>
</dbReference>
<dbReference type="PANTHER" id="PTHR11061:SF30">
    <property type="entry name" value="TRNA (URACIL(54)-C(5))-METHYLTRANSFERASE"/>
    <property type="match status" value="1"/>
</dbReference>
<dbReference type="PROSITE" id="PS50926">
    <property type="entry name" value="TRAM"/>
    <property type="match status" value="1"/>
</dbReference>
<evidence type="ECO:0000256" key="3">
    <source>
        <dbReference type="ARBA" id="ARBA00022691"/>
    </source>
</evidence>
<dbReference type="eggNOG" id="COG2265">
    <property type="taxonomic scope" value="Bacteria"/>
</dbReference>
<organism evidence="6 7">
    <name type="scientific">Alicyclobacillus acidoterrestris (strain ATCC 49025 / DSM 3922 / CIP 106132 / NCIMB 13137 / GD3B)</name>
    <dbReference type="NCBI Taxonomy" id="1356854"/>
    <lineage>
        <taxon>Bacteria</taxon>
        <taxon>Bacillati</taxon>
        <taxon>Bacillota</taxon>
        <taxon>Bacilli</taxon>
        <taxon>Bacillales</taxon>
        <taxon>Alicyclobacillaceae</taxon>
        <taxon>Alicyclobacillus</taxon>
    </lineage>
</organism>
<dbReference type="STRING" id="1356854.N007_13805"/>
<dbReference type="GO" id="GO:0070475">
    <property type="term" value="P:rRNA base methylation"/>
    <property type="evidence" value="ECO:0007669"/>
    <property type="project" value="TreeGrafter"/>
</dbReference>
<dbReference type="Gene3D" id="2.40.50.1070">
    <property type="match status" value="1"/>
</dbReference>
<dbReference type="InterPro" id="IPR010280">
    <property type="entry name" value="U5_MeTrfase_fam"/>
</dbReference>
<evidence type="ECO:0000256" key="2">
    <source>
        <dbReference type="ARBA" id="ARBA00022679"/>
    </source>
</evidence>
<dbReference type="EC" id="2.1.1.190" evidence="6"/>
<dbReference type="InterPro" id="IPR030390">
    <property type="entry name" value="MeTrfase_TrmA_AS"/>
</dbReference>
<dbReference type="SUPFAM" id="SSF50249">
    <property type="entry name" value="Nucleic acid-binding proteins"/>
    <property type="match status" value="1"/>
</dbReference>
<name>T0CUS5_ALIAG</name>
<dbReference type="Pfam" id="PF05958">
    <property type="entry name" value="tRNA_U5-meth_tr"/>
    <property type="match status" value="2"/>
</dbReference>
<keyword evidence="2 4" id="KW-0808">Transferase</keyword>
<dbReference type="InterPro" id="IPR030391">
    <property type="entry name" value="MeTrfase_TrmA_CS"/>
</dbReference>
<sequence length="455" mass="50515">MADVKDSHPLEQGGTYEVTALRLNDDGEGVTTINGMTVFVPFLLPGERGNVRVIERQRRFARATLLDRYDTSPDRRDVPCPVFGACGGCQAQHLRYDAQLTWKENRVKRVAQQLGLDADAIVRDIVPSPDAFRYRNQVQMPMRFDSDKKQVRMGYYGFASHQMIETDSCHLQSEAMQDTLNRARVFLTDRGADLAGLVHHVIVRESQTTGEQLVVFVVRHSRGHVRRALAEFEAPHVTSVCLTAQPKAVGPVWGRKLETLYGPGTLKENIAGLSFAVSPRSFLQIQAPVAEKMYQTVVDYADLRSTDVVIDAYCGIGTLTLLLAGRAGQAIGVEEVEASVEDARINGDDLGIDNAEFHVGRVEDWLPKWVEDGNRADVVVFDPPRKGIDASAIQAVLKASPRRIVYASCNPATLQRDLKLLLAGGYRVEVMQPLDMFPQTAHLECVTLLVRDCCR</sequence>
<dbReference type="Pfam" id="PF01938">
    <property type="entry name" value="TRAM"/>
    <property type="match status" value="1"/>
</dbReference>
<dbReference type="KEGG" id="aaco:K1I37_05060"/>
<dbReference type="AlphaFoldDB" id="T0CUS5"/>
<dbReference type="PROSITE" id="PS01231">
    <property type="entry name" value="TRMA_2"/>
    <property type="match status" value="1"/>
</dbReference>
<feature type="binding site" evidence="4">
    <location>
        <position position="284"/>
    </location>
    <ligand>
        <name>S-adenosyl-L-methionine</name>
        <dbReference type="ChEBI" id="CHEBI:59789"/>
    </ligand>
</feature>
<dbReference type="SUPFAM" id="SSF53335">
    <property type="entry name" value="S-adenosyl-L-methionine-dependent methyltransferases"/>
    <property type="match status" value="1"/>
</dbReference>
<dbReference type="PROSITE" id="PS01230">
    <property type="entry name" value="TRMA_1"/>
    <property type="match status" value="1"/>
</dbReference>
<evidence type="ECO:0000256" key="1">
    <source>
        <dbReference type="ARBA" id="ARBA00022603"/>
    </source>
</evidence>
<dbReference type="CDD" id="cd02440">
    <property type="entry name" value="AdoMet_MTases"/>
    <property type="match status" value="1"/>
</dbReference>
<dbReference type="InterPro" id="IPR012340">
    <property type="entry name" value="NA-bd_OB-fold"/>
</dbReference>
<feature type="binding site" evidence="4">
    <location>
        <position position="313"/>
    </location>
    <ligand>
        <name>S-adenosyl-L-methionine</name>
        <dbReference type="ChEBI" id="CHEBI:59789"/>
    </ligand>
</feature>
<dbReference type="FunFam" id="3.40.50.150:FF:000009">
    <property type="entry name" value="23S rRNA (Uracil(1939)-C(5))-methyltransferase RlmD"/>
    <property type="match status" value="1"/>
</dbReference>
<dbReference type="PANTHER" id="PTHR11061">
    <property type="entry name" value="RNA M5U METHYLTRANSFERASE"/>
    <property type="match status" value="1"/>
</dbReference>
<dbReference type="InterPro" id="IPR002792">
    <property type="entry name" value="TRAM_dom"/>
</dbReference>
<feature type="active site" evidence="5">
    <location>
        <position position="409"/>
    </location>
</feature>
<dbReference type="GO" id="GO:0070041">
    <property type="term" value="F:rRNA (uridine-C5-)-methyltransferase activity"/>
    <property type="evidence" value="ECO:0007669"/>
    <property type="project" value="TreeGrafter"/>
</dbReference>
<dbReference type="NCBIfam" id="TIGR00479">
    <property type="entry name" value="rumA"/>
    <property type="match status" value="1"/>
</dbReference>
<dbReference type="InterPro" id="IPR029063">
    <property type="entry name" value="SAM-dependent_MTases_sf"/>
</dbReference>
<accession>T0CUS5</accession>
<keyword evidence="7" id="KW-1185">Reference proteome</keyword>
<feature type="binding site" evidence="4">
    <location>
        <position position="382"/>
    </location>
    <ligand>
        <name>S-adenosyl-L-methionine</name>
        <dbReference type="ChEBI" id="CHEBI:59789"/>
    </ligand>
</feature>
<gene>
    <name evidence="6" type="primary">rlmD</name>
    <name evidence="6" type="ORF">K1I37_05060</name>
</gene>
<dbReference type="Proteomes" id="UP000829401">
    <property type="component" value="Chromosome"/>
</dbReference>
<reference evidence="7" key="1">
    <citation type="journal article" date="2022" name="G3 (Bethesda)">
        <title>Unveiling the complete genome sequence of Alicyclobacillus acidoterrestris DSM 3922T, a taint-producing strain.</title>
        <authorList>
            <person name="Leonardo I.C."/>
            <person name="Barreto Crespo M.T."/>
            <person name="Gaspar F.B."/>
        </authorList>
    </citation>
    <scope>NUCLEOTIDE SEQUENCE [LARGE SCALE GENOMIC DNA]</scope>
    <source>
        <strain evidence="7">DSM 3922</strain>
    </source>
</reference>
<comment type="similarity">
    <text evidence="4">Belongs to the class I-like SAM-binding methyltransferase superfamily. RNA M5U methyltransferase family.</text>
</comment>
<dbReference type="OrthoDB" id="9804590at2"/>